<comment type="caution">
    <text evidence="1">The sequence shown here is derived from an EMBL/GenBank/DDBJ whole genome shotgun (WGS) entry which is preliminary data.</text>
</comment>
<dbReference type="EMBL" id="CABITT030000001">
    <property type="protein sequence ID" value="VVA92409.1"/>
    <property type="molecule type" value="Genomic_DNA"/>
</dbReference>
<evidence type="ECO:0000313" key="1">
    <source>
        <dbReference type="EMBL" id="VVA92409.1"/>
    </source>
</evidence>
<reference evidence="1" key="1">
    <citation type="submission" date="2019-07" db="EMBL/GenBank/DDBJ databases">
        <authorList>
            <person name="Dittberner H."/>
        </authorList>
    </citation>
    <scope>NUCLEOTIDE SEQUENCE [LARGE SCALE GENOMIC DNA]</scope>
</reference>
<protein>
    <submittedName>
        <fullName evidence="1">Uncharacterized protein</fullName>
    </submittedName>
</protein>
<sequence>MENYEGEKGHYELISNEEYSEQIQSWSDGEADYMTHHHVPEMIIRALNLKMNQIVEILSQNHQIVDKMM</sequence>
<keyword evidence="2" id="KW-1185">Reference proteome</keyword>
<name>A0A565AUU8_9BRAS</name>
<proteinExistence type="predicted"/>
<dbReference type="Proteomes" id="UP000489600">
    <property type="component" value="Unassembled WGS sequence"/>
</dbReference>
<organism evidence="1 2">
    <name type="scientific">Arabis nemorensis</name>
    <dbReference type="NCBI Taxonomy" id="586526"/>
    <lineage>
        <taxon>Eukaryota</taxon>
        <taxon>Viridiplantae</taxon>
        <taxon>Streptophyta</taxon>
        <taxon>Embryophyta</taxon>
        <taxon>Tracheophyta</taxon>
        <taxon>Spermatophyta</taxon>
        <taxon>Magnoliopsida</taxon>
        <taxon>eudicotyledons</taxon>
        <taxon>Gunneridae</taxon>
        <taxon>Pentapetalae</taxon>
        <taxon>rosids</taxon>
        <taxon>malvids</taxon>
        <taxon>Brassicales</taxon>
        <taxon>Brassicaceae</taxon>
        <taxon>Arabideae</taxon>
        <taxon>Arabis</taxon>
    </lineage>
</organism>
<accession>A0A565AUU8</accession>
<dbReference type="AlphaFoldDB" id="A0A565AUU8"/>
<gene>
    <name evidence="1" type="ORF">ANE_LOCUS2854</name>
</gene>
<evidence type="ECO:0000313" key="2">
    <source>
        <dbReference type="Proteomes" id="UP000489600"/>
    </source>
</evidence>